<dbReference type="Proteomes" id="UP001060170">
    <property type="component" value="Chromosome 2"/>
</dbReference>
<proteinExistence type="predicted"/>
<evidence type="ECO:0000313" key="2">
    <source>
        <dbReference type="Proteomes" id="UP001060170"/>
    </source>
</evidence>
<protein>
    <submittedName>
        <fullName evidence="1">Uncharacterized protein</fullName>
    </submittedName>
</protein>
<sequence>PPSTESRLMIAPLPGWGTRSTSPHANDNLLEPSQDQLLINSSLNTTTSSMSSSPVVTACFQDGDALAIENARALPASSLNGWSFHLKDPESLRLGSDDLDRLLGGDRFLTEDSDLLKFLSIPTFMQSSSSELPRLDPSILHPKPESSNSFSSVEELTSQEMTENSSEVRTGQRGPLPVSYQAPIQEKTSTELCVGDNKTLGLTGSMHVGRDPFPIVTGVWDCRTVSPKDAFLDYDHVHTKLEGEATRRASNSWITHSVGTINQRQSTTVKLAENLHHLLDEPSLTSDLASSGHLDRRLSIDTKESFSCNTSPGKRVLQSPEELPASQFSLPPHCVPKNAIRWTHYNTNSALPLNSQSQLSSVTRKPSSSHTIEKFESLDPNWTVKDAMPYRQSIGLSARPVTTCGLSDLLSCDSTSVTPDCEEFSASSEEEMITLETDASVSRFDEDNERSMRQSNQETLNTQTSINSSSSSTNTPMLQSCTHEALHQFESFPEPGSRIKSSNEESGRSKTPRWGQSDSAVDVSDVTATNKLDLESRNQARVSEKNLVEPSDVTICEPESPSEIADHDEALDVDEDESDFAIGEDSLEDSTSDINFTLEDQRSQEIKNFKNISPVSSLAYDYTARKSQTPLGPEIDLPIAREEDSVKMNRKGRRGTTYTSKKKISPYPRVTRSAIEYSSTRGVVSSPSPTAPVSASGRGSRSTSTRAAQNGCLITSRRTLSQAHKSVQDDLSGTGPIMCGHVDDKTGEKCETMFKRPYDLARHKETIHDSEGPGGDRKPQWKCGQCGGKFSRKDALIRHCRTRNH</sequence>
<dbReference type="EMBL" id="CM045866">
    <property type="protein sequence ID" value="KAI7960763.1"/>
    <property type="molecule type" value="Genomic_DNA"/>
</dbReference>
<reference evidence="2" key="2">
    <citation type="journal article" date="2018" name="Mol. Plant Microbe Interact.">
        <title>Genome sequence resources for the wheat stripe rust pathogen (Puccinia striiformis f. sp. tritici) and the barley stripe rust pathogen (Puccinia striiformis f. sp. hordei).</title>
        <authorList>
            <person name="Xia C."/>
            <person name="Wang M."/>
            <person name="Yin C."/>
            <person name="Cornejo O.E."/>
            <person name="Hulbert S.H."/>
            <person name="Chen X."/>
        </authorList>
    </citation>
    <scope>NUCLEOTIDE SEQUENCE [LARGE SCALE GENOMIC DNA]</scope>
    <source>
        <strain evidence="2">93-210</strain>
    </source>
</reference>
<name>A0ACC0ET00_9BASI</name>
<reference evidence="1 2" key="3">
    <citation type="journal article" date="2022" name="Microbiol. Spectr.">
        <title>Folding features and dynamics of 3D genome architecture in plant fungal pathogens.</title>
        <authorList>
            <person name="Xia C."/>
        </authorList>
    </citation>
    <scope>NUCLEOTIDE SEQUENCE [LARGE SCALE GENOMIC DNA]</scope>
    <source>
        <strain evidence="1 2">93-210</strain>
    </source>
</reference>
<feature type="non-terminal residue" evidence="1">
    <location>
        <position position="1"/>
    </location>
</feature>
<gene>
    <name evidence="1" type="ORF">MJO28_001252</name>
</gene>
<reference evidence="2" key="1">
    <citation type="journal article" date="2018" name="BMC Genomics">
        <title>Genomic insights into host adaptation between the wheat stripe rust pathogen (Puccinia striiformis f. sp. tritici) and the barley stripe rust pathogen (Puccinia striiformis f. sp. hordei).</title>
        <authorList>
            <person name="Xia C."/>
            <person name="Wang M."/>
            <person name="Yin C."/>
            <person name="Cornejo O.E."/>
            <person name="Hulbert S.H."/>
            <person name="Chen X."/>
        </authorList>
    </citation>
    <scope>NUCLEOTIDE SEQUENCE [LARGE SCALE GENOMIC DNA]</scope>
    <source>
        <strain evidence="2">93-210</strain>
    </source>
</reference>
<organism evidence="1 2">
    <name type="scientific">Puccinia striiformis f. sp. tritici</name>
    <dbReference type="NCBI Taxonomy" id="168172"/>
    <lineage>
        <taxon>Eukaryota</taxon>
        <taxon>Fungi</taxon>
        <taxon>Dikarya</taxon>
        <taxon>Basidiomycota</taxon>
        <taxon>Pucciniomycotina</taxon>
        <taxon>Pucciniomycetes</taxon>
        <taxon>Pucciniales</taxon>
        <taxon>Pucciniaceae</taxon>
        <taxon>Puccinia</taxon>
    </lineage>
</organism>
<accession>A0ACC0ET00</accession>
<evidence type="ECO:0000313" key="1">
    <source>
        <dbReference type="EMBL" id="KAI7960763.1"/>
    </source>
</evidence>
<comment type="caution">
    <text evidence="1">The sequence shown here is derived from an EMBL/GenBank/DDBJ whole genome shotgun (WGS) entry which is preliminary data.</text>
</comment>
<keyword evidence="2" id="KW-1185">Reference proteome</keyword>